<evidence type="ECO:0000313" key="3">
    <source>
        <dbReference type="EMBL" id="QCX41839.1"/>
    </source>
</evidence>
<dbReference type="Pfam" id="PF05501">
    <property type="entry name" value="DUF755"/>
    <property type="match status" value="1"/>
</dbReference>
<organism evidence="3">
    <name type="scientific">TTV-like mini virus</name>
    <dbReference type="NCBI Taxonomy" id="93678"/>
    <lineage>
        <taxon>Viruses</taxon>
        <taxon>Monodnaviria</taxon>
        <taxon>Shotokuvirae</taxon>
        <taxon>Commensaviricota</taxon>
        <taxon>Cardeaviricetes</taxon>
        <taxon>Sanitavirales</taxon>
        <taxon>Anelloviridae</taxon>
        <taxon>Betatorquevirus</taxon>
    </lineage>
</organism>
<evidence type="ECO:0000259" key="2">
    <source>
        <dbReference type="Pfam" id="PF05501"/>
    </source>
</evidence>
<name>A0A4Y5QRT5_9VIRU</name>
<accession>A0A4Y5QRT5</accession>
<protein>
    <submittedName>
        <fullName evidence="3">ORF3</fullName>
    </submittedName>
</protein>
<sequence length="99" mass="11766">MLFPITTHKQLRYRIQKQHQKHSYTPLTKDEDNLQKQLQNECKKTGKLKKLLSCLQSRDFPKKQQHKHRYKKRPRKKKKTTYSSSSTSSDSNSSDSSTE</sequence>
<dbReference type="InterPro" id="IPR008474">
    <property type="entry name" value="DUF755"/>
</dbReference>
<feature type="compositionally biased region" description="Low complexity" evidence="1">
    <location>
        <begin position="81"/>
        <end position="99"/>
    </location>
</feature>
<proteinExistence type="predicted"/>
<feature type="region of interest" description="Disordered" evidence="1">
    <location>
        <begin position="56"/>
        <end position="99"/>
    </location>
</feature>
<dbReference type="EMBL" id="MK139485">
    <property type="protein sequence ID" value="QCX41839.1"/>
    <property type="molecule type" value="Genomic_DNA"/>
</dbReference>
<evidence type="ECO:0000256" key="1">
    <source>
        <dbReference type="SAM" id="MobiDB-lite"/>
    </source>
</evidence>
<reference evidence="3" key="1">
    <citation type="submission" date="2018-11" db="EMBL/GenBank/DDBJ databases">
        <title>Epidemiology and molecular evolution of divergent viral pathogens associated with respiratory tract infections across Vietnam.</title>
        <authorList>
            <person name="Lu L."/>
            <person name="Robertson G."/>
            <person name="Ivens A."/>
            <person name="Ashworth J."/>
            <person name="Woolhouse M."/>
        </authorList>
    </citation>
    <scope>NUCLEOTIDE SEQUENCE</scope>
    <source>
        <strain evidence="3">Vzttmv1</strain>
    </source>
</reference>
<feature type="compositionally biased region" description="Basic residues" evidence="1">
    <location>
        <begin position="63"/>
        <end position="80"/>
    </location>
</feature>
<feature type="domain" description="DUF755" evidence="2">
    <location>
        <begin position="1"/>
        <end position="98"/>
    </location>
</feature>